<gene>
    <name evidence="1" type="ORF">UC8_21930</name>
</gene>
<proteinExistence type="predicted"/>
<organism evidence="1 2">
    <name type="scientific">Roseimaritima ulvae</name>
    <dbReference type="NCBI Taxonomy" id="980254"/>
    <lineage>
        <taxon>Bacteria</taxon>
        <taxon>Pseudomonadati</taxon>
        <taxon>Planctomycetota</taxon>
        <taxon>Planctomycetia</taxon>
        <taxon>Pirellulales</taxon>
        <taxon>Pirellulaceae</taxon>
        <taxon>Roseimaritima</taxon>
    </lineage>
</organism>
<sequence length="149" mass="17185">MRFAKPIIICVVSLALMIAVCGIAGPFIKRCLPSFSDAYASDWASIFIIDHIRTSGEWPKGWHDLRDEYDRLADADHYAWTFDEFQDRVWINWSARLDDVRNADPPMEVFRLASGRRISYNGDPNLLIREYLRTGKDPFRVDPPIKHGG</sequence>
<dbReference type="OrthoDB" id="278919at2"/>
<name>A0A5B9QM53_9BACT</name>
<dbReference type="AlphaFoldDB" id="A0A5B9QM53"/>
<dbReference type="KEGG" id="rul:UC8_21930"/>
<dbReference type="Proteomes" id="UP000325286">
    <property type="component" value="Chromosome"/>
</dbReference>
<keyword evidence="2" id="KW-1185">Reference proteome</keyword>
<reference evidence="1 2" key="1">
    <citation type="submission" date="2019-08" db="EMBL/GenBank/DDBJ databases">
        <title>Deep-cultivation of Planctomycetes and their phenomic and genomic characterization uncovers novel biology.</title>
        <authorList>
            <person name="Wiegand S."/>
            <person name="Jogler M."/>
            <person name="Boedeker C."/>
            <person name="Pinto D."/>
            <person name="Vollmers J."/>
            <person name="Rivas-Marin E."/>
            <person name="Kohn T."/>
            <person name="Peeters S.H."/>
            <person name="Heuer A."/>
            <person name="Rast P."/>
            <person name="Oberbeckmann S."/>
            <person name="Bunk B."/>
            <person name="Jeske O."/>
            <person name="Meyerdierks A."/>
            <person name="Storesund J.E."/>
            <person name="Kallscheuer N."/>
            <person name="Luecker S."/>
            <person name="Lage O.M."/>
            <person name="Pohl T."/>
            <person name="Merkel B.J."/>
            <person name="Hornburger P."/>
            <person name="Mueller R.-W."/>
            <person name="Bruemmer F."/>
            <person name="Labrenz M."/>
            <person name="Spormann A.M."/>
            <person name="Op den Camp H."/>
            <person name="Overmann J."/>
            <person name="Amann R."/>
            <person name="Jetten M.S.M."/>
            <person name="Mascher T."/>
            <person name="Medema M.H."/>
            <person name="Devos D.P."/>
            <person name="Kaster A.-K."/>
            <person name="Ovreas L."/>
            <person name="Rohde M."/>
            <person name="Galperin M.Y."/>
            <person name="Jogler C."/>
        </authorList>
    </citation>
    <scope>NUCLEOTIDE SEQUENCE [LARGE SCALE GENOMIC DNA]</scope>
    <source>
        <strain evidence="1 2">UC8</strain>
    </source>
</reference>
<dbReference type="EMBL" id="CP042914">
    <property type="protein sequence ID" value="QEG40187.1"/>
    <property type="molecule type" value="Genomic_DNA"/>
</dbReference>
<evidence type="ECO:0000313" key="1">
    <source>
        <dbReference type="EMBL" id="QEG40187.1"/>
    </source>
</evidence>
<protein>
    <submittedName>
        <fullName evidence="1">Uncharacterized protein</fullName>
    </submittedName>
</protein>
<evidence type="ECO:0000313" key="2">
    <source>
        <dbReference type="Proteomes" id="UP000325286"/>
    </source>
</evidence>
<accession>A0A5B9QM53</accession>
<dbReference type="RefSeq" id="WP_068142510.1">
    <property type="nucleotide sequence ID" value="NZ_CP042914.1"/>
</dbReference>